<keyword evidence="2" id="KW-0812">Transmembrane</keyword>
<sequence>MSFHFSGGAPRASTHGPAANGPRRTDGRTALGTTPPAPSRRSARSHVRALLAPLLALGLAVLPSAALAATPAEVVTGARATSVEASTLATDTDPTAAPADEADEGTVTTTLVSMSPTTVQPGDTLTIVVRIHNGTEDRLKAPRATLGVSWRPVGTRSALEAWADAPVSQQPAGRMTTEDVDPLAPGEDATVTFEVAADDLNLEPGSTWGPRPLSVMVEEGGERLDVLRTFFLWGDSQAPVPVRVSMIAPVTGPALSLTSTTGTATSSVDVRAVDEALGADRRLGRLLSATAQVPEIAWALDPSLLAAAETSPDTDSQAWAAAVRDGAAGRTVFGLRPYDPDPAAYARVGALLPATTTPLPGGATPDTAWRTDLVYPADDVPDVQTVRTAVQSGSPLVVVRGDGLAPESSVNYTPNGLATVPTDVGPATALVADAALTQDVEDATRAGRDADDPSTADATQRLLADLAVAASERPTEARHVLVALPRSWDPDPHALTSVLDALAEATWVDVAPVDDLLGSAVPDVARSPLPESSVSEGTLPVSQMNELQRARTQTADFATITADPAAIAQEAEPALVVPTAVAYRSLPDDRTVAVDTAVKDAALIRSAVSIVPRELDVTLINTSGKIPVWVRNTLDQPVTIQVALRPDSGLLKVVSFPVGPVPAGAEVAFKVPVQAIGSGDVEVEVELLAVPSGAVVSPSSAFVVQVRAEWENTGTAIFAGLVALLMIGGIWRTIRRGRSPRRVAEMTPAAGVPGAHGVAAPSGRSTGHDE</sequence>
<evidence type="ECO:0000313" key="4">
    <source>
        <dbReference type="Proteomes" id="UP000633601"/>
    </source>
</evidence>
<keyword evidence="4" id="KW-1185">Reference proteome</keyword>
<feature type="compositionally biased region" description="Low complexity" evidence="1">
    <location>
        <begin position="748"/>
        <end position="761"/>
    </location>
</feature>
<dbReference type="RefSeq" id="WP_191791225.1">
    <property type="nucleotide sequence ID" value="NZ_JACSQE010000010.1"/>
</dbReference>
<keyword evidence="2" id="KW-1133">Transmembrane helix</keyword>
<dbReference type="InterPro" id="IPR046112">
    <property type="entry name" value="DUF6049"/>
</dbReference>
<dbReference type="Pfam" id="PF19516">
    <property type="entry name" value="DUF6049"/>
    <property type="match status" value="1"/>
</dbReference>
<evidence type="ECO:0000256" key="1">
    <source>
        <dbReference type="SAM" id="MobiDB-lite"/>
    </source>
</evidence>
<feature type="transmembrane region" description="Helical" evidence="2">
    <location>
        <begin position="716"/>
        <end position="734"/>
    </location>
</feature>
<feature type="region of interest" description="Disordered" evidence="1">
    <location>
        <begin position="1"/>
        <end position="44"/>
    </location>
</feature>
<keyword evidence="2" id="KW-0472">Membrane</keyword>
<gene>
    <name evidence="3" type="ORF">H9640_13475</name>
</gene>
<organism evidence="3 4">
    <name type="scientific">Oerskovia gallyi</name>
    <dbReference type="NCBI Taxonomy" id="2762226"/>
    <lineage>
        <taxon>Bacteria</taxon>
        <taxon>Bacillati</taxon>
        <taxon>Actinomycetota</taxon>
        <taxon>Actinomycetes</taxon>
        <taxon>Micrococcales</taxon>
        <taxon>Cellulomonadaceae</taxon>
        <taxon>Oerskovia</taxon>
    </lineage>
</organism>
<dbReference type="EMBL" id="JACSQE010000010">
    <property type="protein sequence ID" value="MBD7999563.1"/>
    <property type="molecule type" value="Genomic_DNA"/>
</dbReference>
<name>A0ABR8V463_9CELL</name>
<proteinExistence type="predicted"/>
<evidence type="ECO:0000256" key="2">
    <source>
        <dbReference type="SAM" id="Phobius"/>
    </source>
</evidence>
<feature type="region of interest" description="Disordered" evidence="1">
    <location>
        <begin position="746"/>
        <end position="770"/>
    </location>
</feature>
<evidence type="ECO:0000313" key="3">
    <source>
        <dbReference type="EMBL" id="MBD7999563.1"/>
    </source>
</evidence>
<accession>A0ABR8V463</accession>
<protein>
    <submittedName>
        <fullName evidence="3">Uncharacterized protein</fullName>
    </submittedName>
</protein>
<dbReference type="InterPro" id="IPR013783">
    <property type="entry name" value="Ig-like_fold"/>
</dbReference>
<reference evidence="3 4" key="1">
    <citation type="submission" date="2020-08" db="EMBL/GenBank/DDBJ databases">
        <title>A Genomic Blueprint of the Chicken Gut Microbiome.</title>
        <authorList>
            <person name="Gilroy R."/>
            <person name="Ravi A."/>
            <person name="Getino M."/>
            <person name="Pursley I."/>
            <person name="Horton D.L."/>
            <person name="Alikhan N.-F."/>
            <person name="Baker D."/>
            <person name="Gharbi K."/>
            <person name="Hall N."/>
            <person name="Watson M."/>
            <person name="Adriaenssens E.M."/>
            <person name="Foster-Nyarko E."/>
            <person name="Jarju S."/>
            <person name="Secka A."/>
            <person name="Antonio M."/>
            <person name="Oren A."/>
            <person name="Chaudhuri R."/>
            <person name="La Ragione R.M."/>
            <person name="Hildebrand F."/>
            <person name="Pallen M.J."/>
        </authorList>
    </citation>
    <scope>NUCLEOTIDE SEQUENCE [LARGE SCALE GENOMIC DNA]</scope>
    <source>
        <strain evidence="3 4">Sa2CUA8</strain>
    </source>
</reference>
<comment type="caution">
    <text evidence="3">The sequence shown here is derived from an EMBL/GenBank/DDBJ whole genome shotgun (WGS) entry which is preliminary data.</text>
</comment>
<dbReference type="Proteomes" id="UP000633601">
    <property type="component" value="Unassembled WGS sequence"/>
</dbReference>
<dbReference type="Gene3D" id="2.60.40.10">
    <property type="entry name" value="Immunoglobulins"/>
    <property type="match status" value="1"/>
</dbReference>